<feature type="transmembrane region" description="Helical" evidence="9">
    <location>
        <begin position="246"/>
        <end position="264"/>
    </location>
</feature>
<evidence type="ECO:0000256" key="4">
    <source>
        <dbReference type="ARBA" id="ARBA00023040"/>
    </source>
</evidence>
<evidence type="ECO:0000256" key="3">
    <source>
        <dbReference type="ARBA" id="ARBA00022989"/>
    </source>
</evidence>
<dbReference type="SUPFAM" id="SSF81321">
    <property type="entry name" value="Family A G protein-coupled receptor-like"/>
    <property type="match status" value="1"/>
</dbReference>
<keyword evidence="6" id="KW-0675">Receptor</keyword>
<gene>
    <name evidence="11" type="ORF">PLOB_00017150</name>
</gene>
<evidence type="ECO:0000256" key="1">
    <source>
        <dbReference type="ARBA" id="ARBA00004141"/>
    </source>
</evidence>
<evidence type="ECO:0000313" key="12">
    <source>
        <dbReference type="Proteomes" id="UP001159405"/>
    </source>
</evidence>
<dbReference type="PROSITE" id="PS50262">
    <property type="entry name" value="G_PROTEIN_RECEP_F1_2"/>
    <property type="match status" value="1"/>
</dbReference>
<evidence type="ECO:0000259" key="10">
    <source>
        <dbReference type="PROSITE" id="PS50262"/>
    </source>
</evidence>
<evidence type="ECO:0000256" key="2">
    <source>
        <dbReference type="ARBA" id="ARBA00022692"/>
    </source>
</evidence>
<feature type="region of interest" description="Disordered" evidence="8">
    <location>
        <begin position="330"/>
        <end position="355"/>
    </location>
</feature>
<keyword evidence="5 9" id="KW-0472">Membrane</keyword>
<reference evidence="11 12" key="1">
    <citation type="submission" date="2022-05" db="EMBL/GenBank/DDBJ databases">
        <authorList>
            <consortium name="Genoscope - CEA"/>
            <person name="William W."/>
        </authorList>
    </citation>
    <scope>NUCLEOTIDE SEQUENCE [LARGE SCALE GENOMIC DNA]</scope>
</reference>
<dbReference type="PRINTS" id="PR00237">
    <property type="entry name" value="GPCRRHODOPSN"/>
</dbReference>
<keyword evidence="7" id="KW-0807">Transducer</keyword>
<keyword evidence="12" id="KW-1185">Reference proteome</keyword>
<comment type="subcellular location">
    <subcellularLocation>
        <location evidence="1">Membrane</location>
        <topology evidence="1">Multi-pass membrane protein</topology>
    </subcellularLocation>
</comment>
<dbReference type="InterPro" id="IPR050125">
    <property type="entry name" value="GPCR_opsins"/>
</dbReference>
<organism evidence="11 12">
    <name type="scientific">Porites lobata</name>
    <dbReference type="NCBI Taxonomy" id="104759"/>
    <lineage>
        <taxon>Eukaryota</taxon>
        <taxon>Metazoa</taxon>
        <taxon>Cnidaria</taxon>
        <taxon>Anthozoa</taxon>
        <taxon>Hexacorallia</taxon>
        <taxon>Scleractinia</taxon>
        <taxon>Fungiina</taxon>
        <taxon>Poritidae</taxon>
        <taxon>Porites</taxon>
    </lineage>
</organism>
<keyword evidence="2 9" id="KW-0812">Transmembrane</keyword>
<feature type="transmembrane region" description="Helical" evidence="9">
    <location>
        <begin position="31"/>
        <end position="56"/>
    </location>
</feature>
<evidence type="ECO:0000256" key="6">
    <source>
        <dbReference type="ARBA" id="ARBA00023170"/>
    </source>
</evidence>
<evidence type="ECO:0000256" key="8">
    <source>
        <dbReference type="SAM" id="MobiDB-lite"/>
    </source>
</evidence>
<protein>
    <recommendedName>
        <fullName evidence="10">G-protein coupled receptors family 1 profile domain-containing protein</fullName>
    </recommendedName>
</protein>
<feature type="transmembrane region" description="Helical" evidence="9">
    <location>
        <begin position="106"/>
        <end position="128"/>
    </location>
</feature>
<dbReference type="Pfam" id="PF00001">
    <property type="entry name" value="7tm_1"/>
    <property type="match status" value="1"/>
</dbReference>
<name>A0ABN8R8H3_9CNID</name>
<feature type="transmembrane region" description="Helical" evidence="9">
    <location>
        <begin position="68"/>
        <end position="86"/>
    </location>
</feature>
<evidence type="ECO:0000256" key="9">
    <source>
        <dbReference type="SAM" id="Phobius"/>
    </source>
</evidence>
<evidence type="ECO:0000313" key="11">
    <source>
        <dbReference type="EMBL" id="CAH3175675.1"/>
    </source>
</evidence>
<comment type="caution">
    <text evidence="11">The sequence shown here is derived from an EMBL/GenBank/DDBJ whole genome shotgun (WGS) entry which is preliminary data.</text>
</comment>
<feature type="transmembrane region" description="Helical" evidence="9">
    <location>
        <begin position="149"/>
        <end position="168"/>
    </location>
</feature>
<feature type="region of interest" description="Disordered" evidence="8">
    <location>
        <begin position="1"/>
        <end position="23"/>
    </location>
</feature>
<evidence type="ECO:0000256" key="5">
    <source>
        <dbReference type="ARBA" id="ARBA00023136"/>
    </source>
</evidence>
<keyword evidence="3 9" id="KW-1133">Transmembrane helix</keyword>
<evidence type="ECO:0000256" key="7">
    <source>
        <dbReference type="ARBA" id="ARBA00023224"/>
    </source>
</evidence>
<accession>A0ABN8R8H3</accession>
<proteinExistence type="predicted"/>
<dbReference type="InterPro" id="IPR017452">
    <property type="entry name" value="GPCR_Rhodpsn_7TM"/>
</dbReference>
<dbReference type="PANTHER" id="PTHR24240">
    <property type="entry name" value="OPSIN"/>
    <property type="match status" value="1"/>
</dbReference>
<feature type="domain" description="G-protein coupled receptors family 1 profile" evidence="10">
    <location>
        <begin position="48"/>
        <end position="302"/>
    </location>
</feature>
<sequence length="547" mass="60885">MDTSTRTVLTGTMQSTPGDQNASRRPNQAGFIAYVIVMTVIVVVGFVGNVLTILVLRRREHKNKVITPLMINLAVADIIIIVFGYPVVAASNFTDHNVLENQSLCIWSGFINGSVGIATIACLTMMSFAMLHSFSKVGRPRRVPTKKMAGMIIFTWLYGVTAMFPPLVGWNEFVPGSSGISCCPNWLPETKSGTAYNVLLVFVGFFLPLSIIVVCYKRIYRLVKTQPPQSGNIAIQASRKRSQMKLVRMTAMAIAAFVLSWSPYCLVSIIATIRGSTVLSPGEAEVPDLLAKASVIYNPIVYTVMNDRFRITLWQIVRCRRSCSGEIDIKPARHSSSEEQQNSSSLRKGTNSKEDDNFSNIADDKFHCVYLLQHCEQKISSCVYLLQSRAMKSHRVSIFFTFLPLLPTKLWVKHAILAPINSKMIDYEKDSFEKNVFGGPESENLASSRDLIQKIDNLTYQALKSQLRGPRVCHAAFAKHRRIDSGADPGFFLGGGALVSCSTSTPINHIVFFFCRIPVVLENRRSSWGRVRTPCTLPLDPPLRLEN</sequence>
<dbReference type="CDD" id="cd14969">
    <property type="entry name" value="7tmA_Opsins_type2_animals"/>
    <property type="match status" value="1"/>
</dbReference>
<feature type="transmembrane region" description="Helical" evidence="9">
    <location>
        <begin position="195"/>
        <end position="216"/>
    </location>
</feature>
<dbReference type="InterPro" id="IPR000276">
    <property type="entry name" value="GPCR_Rhodpsn"/>
</dbReference>
<keyword evidence="4" id="KW-0297">G-protein coupled receptor</keyword>
<dbReference type="Gene3D" id="1.20.1070.10">
    <property type="entry name" value="Rhodopsin 7-helix transmembrane proteins"/>
    <property type="match status" value="1"/>
</dbReference>
<dbReference type="EMBL" id="CALNXK010000203">
    <property type="protein sequence ID" value="CAH3175675.1"/>
    <property type="molecule type" value="Genomic_DNA"/>
</dbReference>
<dbReference type="Proteomes" id="UP001159405">
    <property type="component" value="Unassembled WGS sequence"/>
</dbReference>